<evidence type="ECO:0000313" key="2">
    <source>
        <dbReference type="Proteomes" id="UP001208689"/>
    </source>
</evidence>
<evidence type="ECO:0000313" key="1">
    <source>
        <dbReference type="EMBL" id="UYP48550.1"/>
    </source>
</evidence>
<reference evidence="1" key="1">
    <citation type="submission" date="2022-09" db="EMBL/GenBank/DDBJ databases">
        <title>Actin cytoskeleton and complex cell architecture in an #Asgard archaeon.</title>
        <authorList>
            <person name="Ponce Toledo R.I."/>
            <person name="Schleper C."/>
            <person name="Rodrigues Oliveira T."/>
            <person name="Wollweber F."/>
            <person name="Xu J."/>
            <person name="Rittmann S."/>
            <person name="Klingl A."/>
            <person name="Pilhofer M."/>
        </authorList>
    </citation>
    <scope>NUCLEOTIDE SEQUENCE</scope>
    <source>
        <strain evidence="1">B-35</strain>
    </source>
</reference>
<name>A0ABY6HYD6_9ARCH</name>
<accession>A0ABY6HYD6</accession>
<organism evidence="1 2">
    <name type="scientific">Candidatus Lokiarchaeum ossiferum</name>
    <dbReference type="NCBI Taxonomy" id="2951803"/>
    <lineage>
        <taxon>Archaea</taxon>
        <taxon>Promethearchaeati</taxon>
        <taxon>Promethearchaeota</taxon>
        <taxon>Promethearchaeia</taxon>
        <taxon>Promethearchaeales</taxon>
        <taxon>Promethearchaeaceae</taxon>
        <taxon>Candidatus Lokiarchaeum</taxon>
    </lineage>
</organism>
<sequence length="115" mass="13906">MNFRKVDPEKIKKIEKYFDFVQMTTDILKIDWETVFLEKNETEIEIAYGKILKDIISDHFISKRFRNFEIIEIEEFIENSFNIVVNYFMIQEINARKKQIAVKILNYLAECINSK</sequence>
<protein>
    <submittedName>
        <fullName evidence="1">Uncharacterized protein</fullName>
    </submittedName>
</protein>
<dbReference type="EMBL" id="CP104013">
    <property type="protein sequence ID" value="UYP48550.1"/>
    <property type="molecule type" value="Genomic_DNA"/>
</dbReference>
<keyword evidence="2" id="KW-1185">Reference proteome</keyword>
<proteinExistence type="predicted"/>
<gene>
    <name evidence="1" type="ORF">NEF87_004835</name>
</gene>
<dbReference type="Proteomes" id="UP001208689">
    <property type="component" value="Chromosome"/>
</dbReference>